<keyword evidence="5 7" id="KW-1133">Transmembrane helix</keyword>
<evidence type="ECO:0000256" key="3">
    <source>
        <dbReference type="ARBA" id="ARBA00022475"/>
    </source>
</evidence>
<keyword evidence="4 7" id="KW-0812">Transmembrane</keyword>
<evidence type="ECO:0000256" key="6">
    <source>
        <dbReference type="ARBA" id="ARBA00023136"/>
    </source>
</evidence>
<feature type="transmembrane region" description="Helical" evidence="7">
    <location>
        <begin position="172"/>
        <end position="191"/>
    </location>
</feature>
<comment type="caution">
    <text evidence="10">The sequence shown here is derived from an EMBL/GenBank/DDBJ whole genome shotgun (WGS) entry which is preliminary data.</text>
</comment>
<keyword evidence="2 7" id="KW-0813">Transport</keyword>
<evidence type="ECO:0000256" key="1">
    <source>
        <dbReference type="ARBA" id="ARBA00004651"/>
    </source>
</evidence>
<keyword evidence="11" id="KW-1185">Reference proteome</keyword>
<dbReference type="Proteomes" id="UP001596119">
    <property type="component" value="Unassembled WGS sequence"/>
</dbReference>
<dbReference type="RefSeq" id="WP_379571590.1">
    <property type="nucleotide sequence ID" value="NZ_JBHSQK010000110.1"/>
</dbReference>
<dbReference type="InterPro" id="IPR000515">
    <property type="entry name" value="MetI-like"/>
</dbReference>
<dbReference type="PANTHER" id="PTHR30151:SF20">
    <property type="entry name" value="ABC TRANSPORTER PERMEASE PROTEIN HI_0355-RELATED"/>
    <property type="match status" value="1"/>
</dbReference>
<sequence>MVSKSDLRGVGQDVPRNPQQSVPGGPGAGPAGPDIVQTSEGWGVGALVNRRLRGLNWPFWLTLVVALVLWESLSHLLDQPLVLAPIERIFAKAASLWNSGALQQDIYISGLEFVFGFLIAVVLGTAVGFMAGYWNRVGTVVNPILSAVQAMPVIGLGPIFIVAFGIGPSSKVAIVALTAFFPIALNACAGVQQTGEPLYELGRSFGLNTVQCLRKIAVPSSIPYLLAGFKVGVGRSLTAVVAGELFGGVHGLGLEIFTAASNFDTASVYVAVAIFAVEGVILSKLLEYAGRKAMPWQNS</sequence>
<evidence type="ECO:0000313" key="10">
    <source>
        <dbReference type="EMBL" id="MFC5952576.1"/>
    </source>
</evidence>
<feature type="domain" description="ABC transmembrane type-1" evidence="9">
    <location>
        <begin position="106"/>
        <end position="287"/>
    </location>
</feature>
<feature type="region of interest" description="Disordered" evidence="8">
    <location>
        <begin position="1"/>
        <end position="33"/>
    </location>
</feature>
<organism evidence="10 11">
    <name type="scientific">Pseudonocardia lutea</name>
    <dbReference type="NCBI Taxonomy" id="2172015"/>
    <lineage>
        <taxon>Bacteria</taxon>
        <taxon>Bacillati</taxon>
        <taxon>Actinomycetota</taxon>
        <taxon>Actinomycetes</taxon>
        <taxon>Pseudonocardiales</taxon>
        <taxon>Pseudonocardiaceae</taxon>
        <taxon>Pseudonocardia</taxon>
    </lineage>
</organism>
<dbReference type="PROSITE" id="PS50928">
    <property type="entry name" value="ABC_TM1"/>
    <property type="match status" value="1"/>
</dbReference>
<feature type="transmembrane region" description="Helical" evidence="7">
    <location>
        <begin position="266"/>
        <end position="286"/>
    </location>
</feature>
<dbReference type="EMBL" id="JBHSQK010000110">
    <property type="protein sequence ID" value="MFC5952576.1"/>
    <property type="molecule type" value="Genomic_DNA"/>
</dbReference>
<comment type="subcellular location">
    <subcellularLocation>
        <location evidence="1 7">Cell membrane</location>
        <topology evidence="1 7">Multi-pass membrane protein</topology>
    </subcellularLocation>
</comment>
<dbReference type="Pfam" id="PF00528">
    <property type="entry name" value="BPD_transp_1"/>
    <property type="match status" value="1"/>
</dbReference>
<comment type="similarity">
    <text evidence="7">Belongs to the binding-protein-dependent transport system permease family.</text>
</comment>
<evidence type="ECO:0000313" key="11">
    <source>
        <dbReference type="Proteomes" id="UP001596119"/>
    </source>
</evidence>
<evidence type="ECO:0000259" key="9">
    <source>
        <dbReference type="PROSITE" id="PS50928"/>
    </source>
</evidence>
<dbReference type="SUPFAM" id="SSF161098">
    <property type="entry name" value="MetI-like"/>
    <property type="match status" value="1"/>
</dbReference>
<evidence type="ECO:0000256" key="5">
    <source>
        <dbReference type="ARBA" id="ARBA00022989"/>
    </source>
</evidence>
<evidence type="ECO:0000256" key="2">
    <source>
        <dbReference type="ARBA" id="ARBA00022448"/>
    </source>
</evidence>
<name>A0ABW1IFV4_9PSEU</name>
<reference evidence="11" key="1">
    <citation type="journal article" date="2019" name="Int. J. Syst. Evol. Microbiol.">
        <title>The Global Catalogue of Microorganisms (GCM) 10K type strain sequencing project: providing services to taxonomists for standard genome sequencing and annotation.</title>
        <authorList>
            <consortium name="The Broad Institute Genomics Platform"/>
            <consortium name="The Broad Institute Genome Sequencing Center for Infectious Disease"/>
            <person name="Wu L."/>
            <person name="Ma J."/>
        </authorList>
    </citation>
    <scope>NUCLEOTIDE SEQUENCE [LARGE SCALE GENOMIC DNA]</scope>
    <source>
        <strain evidence="11">CGMCC 4.7397</strain>
    </source>
</reference>
<evidence type="ECO:0000256" key="4">
    <source>
        <dbReference type="ARBA" id="ARBA00022692"/>
    </source>
</evidence>
<protein>
    <submittedName>
        <fullName evidence="10">ABC transporter permease</fullName>
    </submittedName>
</protein>
<dbReference type="Gene3D" id="1.10.3720.10">
    <property type="entry name" value="MetI-like"/>
    <property type="match status" value="1"/>
</dbReference>
<dbReference type="CDD" id="cd06261">
    <property type="entry name" value="TM_PBP2"/>
    <property type="match status" value="1"/>
</dbReference>
<keyword evidence="3" id="KW-1003">Cell membrane</keyword>
<keyword evidence="6 7" id="KW-0472">Membrane</keyword>
<gene>
    <name evidence="10" type="ORF">ACFQH9_30375</name>
</gene>
<evidence type="ECO:0000256" key="7">
    <source>
        <dbReference type="RuleBase" id="RU363032"/>
    </source>
</evidence>
<accession>A0ABW1IFV4</accession>
<feature type="transmembrane region" description="Helical" evidence="7">
    <location>
        <begin position="106"/>
        <end position="132"/>
    </location>
</feature>
<evidence type="ECO:0000256" key="8">
    <source>
        <dbReference type="SAM" id="MobiDB-lite"/>
    </source>
</evidence>
<proteinExistence type="inferred from homology"/>
<dbReference type="PANTHER" id="PTHR30151">
    <property type="entry name" value="ALKANE SULFONATE ABC TRANSPORTER-RELATED, MEMBRANE SUBUNIT"/>
    <property type="match status" value="1"/>
</dbReference>
<dbReference type="InterPro" id="IPR035906">
    <property type="entry name" value="MetI-like_sf"/>
</dbReference>
<feature type="transmembrane region" description="Helical" evidence="7">
    <location>
        <begin position="144"/>
        <end position="166"/>
    </location>
</feature>